<organism evidence="1 2">
    <name type="scientific">Acaulospora morrowiae</name>
    <dbReference type="NCBI Taxonomy" id="94023"/>
    <lineage>
        <taxon>Eukaryota</taxon>
        <taxon>Fungi</taxon>
        <taxon>Fungi incertae sedis</taxon>
        <taxon>Mucoromycota</taxon>
        <taxon>Glomeromycotina</taxon>
        <taxon>Glomeromycetes</taxon>
        <taxon>Diversisporales</taxon>
        <taxon>Acaulosporaceae</taxon>
        <taxon>Acaulospora</taxon>
    </lineage>
</organism>
<reference evidence="1" key="1">
    <citation type="submission" date="2021-06" db="EMBL/GenBank/DDBJ databases">
        <authorList>
            <person name="Kallberg Y."/>
            <person name="Tangrot J."/>
            <person name="Rosling A."/>
        </authorList>
    </citation>
    <scope>NUCLEOTIDE SEQUENCE</scope>
    <source>
        <strain evidence="1">CL551</strain>
    </source>
</reference>
<gene>
    <name evidence="1" type="ORF">AMORRO_LOCUS9794</name>
</gene>
<proteinExistence type="predicted"/>
<keyword evidence="2" id="KW-1185">Reference proteome</keyword>
<dbReference type="EMBL" id="CAJVPV010010047">
    <property type="protein sequence ID" value="CAG8647346.1"/>
    <property type="molecule type" value="Genomic_DNA"/>
</dbReference>
<sequence length="107" mass="12489">MNLPVVNIEQLNHPNMNLPAIDIEQQILEHSKPVNGKRPKDLNAFDIYFRYYVEQLRALNPNIDLNLISPALKGFIFVRWSKNELPDVKEEYQSISKRINNESNQNA</sequence>
<evidence type="ECO:0000313" key="1">
    <source>
        <dbReference type="EMBL" id="CAG8647346.1"/>
    </source>
</evidence>
<evidence type="ECO:0000313" key="2">
    <source>
        <dbReference type="Proteomes" id="UP000789342"/>
    </source>
</evidence>
<name>A0A9N9DQQ1_9GLOM</name>
<accession>A0A9N9DQQ1</accession>
<dbReference type="AlphaFoldDB" id="A0A9N9DQQ1"/>
<protein>
    <submittedName>
        <fullName evidence="1">1644_t:CDS:1</fullName>
    </submittedName>
</protein>
<dbReference type="Proteomes" id="UP000789342">
    <property type="component" value="Unassembled WGS sequence"/>
</dbReference>
<comment type="caution">
    <text evidence="1">The sequence shown here is derived from an EMBL/GenBank/DDBJ whole genome shotgun (WGS) entry which is preliminary data.</text>
</comment>